<keyword evidence="4" id="KW-1185">Reference proteome</keyword>
<name>A0A8J5MYU1_HOMAM</name>
<dbReference type="InterPro" id="IPR001098">
    <property type="entry name" value="DNA-dir_DNA_pol_A_palm_dom"/>
</dbReference>
<dbReference type="PRINTS" id="PR00868">
    <property type="entry name" value="DNAPOLI"/>
</dbReference>
<dbReference type="GO" id="GO:0003887">
    <property type="term" value="F:DNA-directed DNA polymerase activity"/>
    <property type="evidence" value="ECO:0007669"/>
    <property type="project" value="InterPro"/>
</dbReference>
<dbReference type="Proteomes" id="UP000747542">
    <property type="component" value="Unassembled WGS sequence"/>
</dbReference>
<dbReference type="Gene3D" id="1.10.150.20">
    <property type="entry name" value="5' to 3' exonuclease, C-terminal subdomain"/>
    <property type="match status" value="1"/>
</dbReference>
<feature type="domain" description="DNA-directed DNA polymerase family A palm" evidence="2">
    <location>
        <begin position="2"/>
        <end position="155"/>
    </location>
</feature>
<dbReference type="AlphaFoldDB" id="A0A8J5MYU1"/>
<evidence type="ECO:0000313" key="3">
    <source>
        <dbReference type="EMBL" id="KAG7168169.1"/>
    </source>
</evidence>
<dbReference type="SMART" id="SM00482">
    <property type="entry name" value="POLAc"/>
    <property type="match status" value="1"/>
</dbReference>
<dbReference type="GO" id="GO:0003677">
    <property type="term" value="F:DNA binding"/>
    <property type="evidence" value="ECO:0007669"/>
    <property type="project" value="InterPro"/>
</dbReference>
<dbReference type="InterPro" id="IPR002298">
    <property type="entry name" value="DNA_polymerase_A"/>
</dbReference>
<gene>
    <name evidence="3" type="primary">Poln-L</name>
    <name evidence="3" type="ORF">Hamer_G016802</name>
</gene>
<protein>
    <submittedName>
        <fullName evidence="3">DNA polymerase nu-like</fullName>
    </submittedName>
</protein>
<dbReference type="Gene3D" id="3.30.70.370">
    <property type="match status" value="1"/>
</dbReference>
<keyword evidence="1" id="KW-0235">DNA replication</keyword>
<dbReference type="SUPFAM" id="SSF56672">
    <property type="entry name" value="DNA/RNA polymerases"/>
    <property type="match status" value="1"/>
</dbReference>
<dbReference type="PANTHER" id="PTHR10133:SF27">
    <property type="entry name" value="DNA POLYMERASE NU"/>
    <property type="match status" value="1"/>
</dbReference>
<dbReference type="GO" id="GO:0006261">
    <property type="term" value="P:DNA-templated DNA replication"/>
    <property type="evidence" value="ECO:0007669"/>
    <property type="project" value="InterPro"/>
</dbReference>
<sequence length="203" mass="22775">MSRLDKDVSEVTTSERERTKRVVYSVVYGAGREKLGEVLDISPLDAKDIITSFMKRFPGIPAYMRSVVNLCKSQGFLTTIFNRRRFFPGIKSQDSVIQAQAERQAINFVIQGSAADISKAAMVQTEVALASRPDLDAKLLIHIHDEMVWEVCSKDLDTVIDIVEPIMENTQQLCGPFVHLTVPLPVAICTGTNWAHMHPWTKE</sequence>
<dbReference type="InterPro" id="IPR043502">
    <property type="entry name" value="DNA/RNA_pol_sf"/>
</dbReference>
<proteinExistence type="predicted"/>
<organism evidence="3 4">
    <name type="scientific">Homarus americanus</name>
    <name type="common">American lobster</name>
    <dbReference type="NCBI Taxonomy" id="6706"/>
    <lineage>
        <taxon>Eukaryota</taxon>
        <taxon>Metazoa</taxon>
        <taxon>Ecdysozoa</taxon>
        <taxon>Arthropoda</taxon>
        <taxon>Crustacea</taxon>
        <taxon>Multicrustacea</taxon>
        <taxon>Malacostraca</taxon>
        <taxon>Eumalacostraca</taxon>
        <taxon>Eucarida</taxon>
        <taxon>Decapoda</taxon>
        <taxon>Pleocyemata</taxon>
        <taxon>Astacidea</taxon>
        <taxon>Nephropoidea</taxon>
        <taxon>Nephropidae</taxon>
        <taxon>Homarus</taxon>
    </lineage>
</organism>
<reference evidence="3" key="1">
    <citation type="journal article" date="2021" name="Sci. Adv.">
        <title>The American lobster genome reveals insights on longevity, neural, and immune adaptations.</title>
        <authorList>
            <person name="Polinski J.M."/>
            <person name="Zimin A.V."/>
            <person name="Clark K.F."/>
            <person name="Kohn A.B."/>
            <person name="Sadowski N."/>
            <person name="Timp W."/>
            <person name="Ptitsyn A."/>
            <person name="Khanna P."/>
            <person name="Romanova D.Y."/>
            <person name="Williams P."/>
            <person name="Greenwood S.J."/>
            <person name="Moroz L.L."/>
            <person name="Walt D.R."/>
            <person name="Bodnar A.G."/>
        </authorList>
    </citation>
    <scope>NUCLEOTIDE SEQUENCE</scope>
    <source>
        <strain evidence="3">GMGI-L3</strain>
    </source>
</reference>
<evidence type="ECO:0000256" key="1">
    <source>
        <dbReference type="ARBA" id="ARBA00022705"/>
    </source>
</evidence>
<dbReference type="GO" id="GO:0006302">
    <property type="term" value="P:double-strand break repair"/>
    <property type="evidence" value="ECO:0007669"/>
    <property type="project" value="TreeGrafter"/>
</dbReference>
<comment type="caution">
    <text evidence="3">The sequence shown here is derived from an EMBL/GenBank/DDBJ whole genome shotgun (WGS) entry which is preliminary data.</text>
</comment>
<dbReference type="PANTHER" id="PTHR10133">
    <property type="entry name" value="DNA POLYMERASE I"/>
    <property type="match status" value="1"/>
</dbReference>
<dbReference type="Pfam" id="PF00476">
    <property type="entry name" value="DNA_pol_A"/>
    <property type="match status" value="1"/>
</dbReference>
<evidence type="ECO:0000313" key="4">
    <source>
        <dbReference type="Proteomes" id="UP000747542"/>
    </source>
</evidence>
<dbReference type="EMBL" id="JAHLQT010020459">
    <property type="protein sequence ID" value="KAG7168169.1"/>
    <property type="molecule type" value="Genomic_DNA"/>
</dbReference>
<evidence type="ECO:0000259" key="2">
    <source>
        <dbReference type="SMART" id="SM00482"/>
    </source>
</evidence>
<accession>A0A8J5MYU1</accession>